<evidence type="ECO:0000313" key="2">
    <source>
        <dbReference type="Ensembl" id="ENSGAGP00000017222.1"/>
    </source>
</evidence>
<dbReference type="Ensembl" id="ENSGAGT00000019649.1">
    <property type="protein sequence ID" value="ENSGAGP00000017222.1"/>
    <property type="gene ID" value="ENSGAGG00000012834.1"/>
</dbReference>
<sequence>MTCLGSLILSQGNGLLPLPDTTSAVSLFLLLWSLFTETATFKILMVIIIIMREDLSANGRVENKAAILALLMLISTYDNLKKKYQIKGNEDTSKVFQAHANQFLLETADLSPSERAKHLEKKKAIQEVHNGVAQECQWTRCPARLWR</sequence>
<dbReference type="Proteomes" id="UP000291020">
    <property type="component" value="Unassembled WGS sequence"/>
</dbReference>
<evidence type="ECO:0000256" key="1">
    <source>
        <dbReference type="SAM" id="Phobius"/>
    </source>
</evidence>
<protein>
    <submittedName>
        <fullName evidence="2">Uncharacterized protein</fullName>
    </submittedName>
</protein>
<keyword evidence="1" id="KW-1133">Transmembrane helix</keyword>
<organism evidence="2 3">
    <name type="scientific">Gopherus agassizii</name>
    <name type="common">Agassiz's desert tortoise</name>
    <dbReference type="NCBI Taxonomy" id="38772"/>
    <lineage>
        <taxon>Eukaryota</taxon>
        <taxon>Metazoa</taxon>
        <taxon>Chordata</taxon>
        <taxon>Craniata</taxon>
        <taxon>Vertebrata</taxon>
        <taxon>Euteleostomi</taxon>
        <taxon>Archelosauria</taxon>
        <taxon>Testudinata</taxon>
        <taxon>Testudines</taxon>
        <taxon>Cryptodira</taxon>
        <taxon>Durocryptodira</taxon>
        <taxon>Testudinoidea</taxon>
        <taxon>Testudinidae</taxon>
        <taxon>Gopherus</taxon>
    </lineage>
</organism>
<keyword evidence="1" id="KW-0812">Transmembrane</keyword>
<keyword evidence="3" id="KW-1185">Reference proteome</keyword>
<name>A0A452HQC3_9SAUR</name>
<accession>A0A452HQC3</accession>
<dbReference type="AlphaFoldDB" id="A0A452HQC3"/>
<dbReference type="Gene3D" id="1.10.418.80">
    <property type="entry name" value="Ubiquitin carboxyl-terminal hydrolase, domain 1"/>
    <property type="match status" value="1"/>
</dbReference>
<keyword evidence="1" id="KW-0472">Membrane</keyword>
<reference evidence="2" key="2">
    <citation type="submission" date="2025-08" db="UniProtKB">
        <authorList>
            <consortium name="Ensembl"/>
        </authorList>
    </citation>
    <scope>IDENTIFICATION</scope>
</reference>
<reference evidence="3" key="1">
    <citation type="journal article" date="2017" name="PLoS ONE">
        <title>The Agassiz's desert tortoise genome provides a resource for the conservation of a threatened species.</title>
        <authorList>
            <person name="Tollis M."/>
            <person name="DeNardo D.F."/>
            <person name="Cornelius J.A."/>
            <person name="Dolby G.A."/>
            <person name="Edwards T."/>
            <person name="Henen B.T."/>
            <person name="Karl A.E."/>
            <person name="Murphy R.W."/>
            <person name="Kusumi K."/>
        </authorList>
    </citation>
    <scope>NUCLEOTIDE SEQUENCE [LARGE SCALE GENOMIC DNA]</scope>
</reference>
<evidence type="ECO:0000313" key="3">
    <source>
        <dbReference type="Proteomes" id="UP000291020"/>
    </source>
</evidence>
<reference evidence="2" key="3">
    <citation type="submission" date="2025-09" db="UniProtKB">
        <authorList>
            <consortium name="Ensembl"/>
        </authorList>
    </citation>
    <scope>IDENTIFICATION</scope>
</reference>
<proteinExistence type="predicted"/>
<feature type="transmembrane region" description="Helical" evidence="1">
    <location>
        <begin position="24"/>
        <end position="50"/>
    </location>
</feature>
<dbReference type="STRING" id="38772.ENSGAGP00000017222"/>